<evidence type="ECO:0000313" key="16">
    <source>
        <dbReference type="Proteomes" id="UP000504638"/>
    </source>
</evidence>
<evidence type="ECO:0000256" key="14">
    <source>
        <dbReference type="SAM" id="MobiDB-lite"/>
    </source>
</evidence>
<feature type="region of interest" description="Disordered" evidence="14">
    <location>
        <begin position="41"/>
        <end position="126"/>
    </location>
</feature>
<dbReference type="Proteomes" id="UP000504638">
    <property type="component" value="Unplaced"/>
</dbReference>
<evidence type="ECO:0000256" key="6">
    <source>
        <dbReference type="ARBA" id="ARBA00022792"/>
    </source>
</evidence>
<proteinExistence type="inferred from homology"/>
<dbReference type="RefSeq" id="XP_033538479.1">
    <property type="nucleotide sequence ID" value="XM_033681620.1"/>
</dbReference>
<evidence type="ECO:0000256" key="9">
    <source>
        <dbReference type="ARBA" id="ARBA00023054"/>
    </source>
</evidence>
<reference evidence="17" key="3">
    <citation type="submission" date="2025-04" db="UniProtKB">
        <authorList>
            <consortium name="RefSeq"/>
        </authorList>
    </citation>
    <scope>IDENTIFICATION</scope>
    <source>
        <strain evidence="17">CBS 781.70</strain>
    </source>
</reference>
<comment type="function">
    <text evidence="12">Component of the MICOS complex, a large protein complex of the mitochondrial inner membrane that plays crucial roles in the maintenance of crista junctions, inner membrane architecture, and formation of contact sites to the outer membrane. Plays a role in keeping cristae membranes connected to the inner boundary membrane. Also promotes protein import via the mitochondrial intermembrane space assembly (MIA) pathway.</text>
</comment>
<keyword evidence="9" id="KW-0175">Coiled coil</keyword>
<name>A0A6G1GFJ9_9PEZI</name>
<evidence type="ECO:0000256" key="1">
    <source>
        <dbReference type="ARBA" id="ARBA00004434"/>
    </source>
</evidence>
<dbReference type="OrthoDB" id="10261039at2759"/>
<evidence type="ECO:0000256" key="13">
    <source>
        <dbReference type="RuleBase" id="RU363000"/>
    </source>
</evidence>
<sequence length="671" mass="73397">MLRAALLRSRGAPLRVLGSAQGAQWQPVAQRFVLAQNSTSRRAFASKNPDETVLPGSKSSKASVETAPPDPRLSPANGSPSQLDGQPVPRTPPSPAEVKAARSPSIPPTQPPTGTGTASVAPPIKPRKKRRPLRFLLLTALLSALGYAGGVYYALVSDNFHDFFTEYVPFGEDAVGYFEEREFRKRFQPAGSQPRLYQQVRGESKVNIPERSGVSSKLVDEATRKSSDLGAKGRHMSALEDPSAGKSKPAPAAPVTPEAQKAAPESTSHALLPTDNASREKTIPAAETPKAEAAKPVQLPLIDHINIEGAEEAVIQDVVKVVNDIIAVVNADNATGKYSTTIQKAKESIAKVREDLIAAKVTTERNTEEQLKALHSDFDAAAKEFLRRQDEAIREVEAKWRDEYESERELLSKSYQDKLRWELDIAEKLHEQKLKNERLSLAIGLNDQFAESVRSHVESERNGRLGRLSELEADVKELEKLTGEWNSVVDSNLQTQHLIVAVEAVRSNIERADRPRPFINELVALKEVASNDPVVNAAIASINPAAYQKGIPTPAQLIDRFRRVSAEVRKAALLPEHAGVASHVASLAMSKLMFKKQGLPVGDDVESILTRTEALLEEGNLDRAAREMNGLKGWAKTLSNDWVGECRKVLEVRQALDVIATEARLKSLLVD</sequence>
<dbReference type="InterPro" id="IPR019133">
    <property type="entry name" value="MIC60"/>
</dbReference>
<dbReference type="GeneID" id="54422190"/>
<keyword evidence="7" id="KW-0809">Transit peptide</keyword>
<keyword evidence="5 13" id="KW-0812">Transmembrane</keyword>
<organism evidence="15">
    <name type="scientific">Eremomyces bilateralis CBS 781.70</name>
    <dbReference type="NCBI Taxonomy" id="1392243"/>
    <lineage>
        <taxon>Eukaryota</taxon>
        <taxon>Fungi</taxon>
        <taxon>Dikarya</taxon>
        <taxon>Ascomycota</taxon>
        <taxon>Pezizomycotina</taxon>
        <taxon>Dothideomycetes</taxon>
        <taxon>Dothideomycetes incertae sedis</taxon>
        <taxon>Eremomycetales</taxon>
        <taxon>Eremomycetaceae</taxon>
        <taxon>Eremomyces</taxon>
    </lineage>
</organism>
<dbReference type="GO" id="GO:0061617">
    <property type="term" value="C:MICOS complex"/>
    <property type="evidence" value="ECO:0007669"/>
    <property type="project" value="TreeGrafter"/>
</dbReference>
<evidence type="ECO:0000256" key="11">
    <source>
        <dbReference type="ARBA" id="ARBA00023136"/>
    </source>
</evidence>
<evidence type="ECO:0000313" key="15">
    <source>
        <dbReference type="EMBL" id="KAF1816848.1"/>
    </source>
</evidence>
<keyword evidence="6 13" id="KW-0999">Mitochondrion inner membrane</keyword>
<evidence type="ECO:0000256" key="5">
    <source>
        <dbReference type="ARBA" id="ARBA00022692"/>
    </source>
</evidence>
<dbReference type="PANTHER" id="PTHR15415">
    <property type="entry name" value="MITOFILIN"/>
    <property type="match status" value="1"/>
</dbReference>
<comment type="subunit">
    <text evidence="3 13">Component of the mitochondrial contact site and cristae organizing system (MICOS) complex.</text>
</comment>
<reference evidence="17" key="2">
    <citation type="submission" date="2020-04" db="EMBL/GenBank/DDBJ databases">
        <authorList>
            <consortium name="NCBI Genome Project"/>
        </authorList>
    </citation>
    <scope>NUCLEOTIDE SEQUENCE</scope>
    <source>
        <strain evidence="17">CBS 781.70</strain>
    </source>
</reference>
<dbReference type="GO" id="GO:0042407">
    <property type="term" value="P:cristae formation"/>
    <property type="evidence" value="ECO:0007669"/>
    <property type="project" value="TreeGrafter"/>
</dbReference>
<evidence type="ECO:0000256" key="12">
    <source>
        <dbReference type="ARBA" id="ARBA00025571"/>
    </source>
</evidence>
<evidence type="ECO:0000256" key="7">
    <source>
        <dbReference type="ARBA" id="ARBA00022946"/>
    </source>
</evidence>
<keyword evidence="8 13" id="KW-1133">Transmembrane helix</keyword>
<feature type="compositionally biased region" description="Basic and acidic residues" evidence="14">
    <location>
        <begin position="218"/>
        <end position="227"/>
    </location>
</feature>
<feature type="transmembrane region" description="Helical" evidence="13">
    <location>
        <begin position="135"/>
        <end position="155"/>
    </location>
</feature>
<dbReference type="PANTHER" id="PTHR15415:SF7">
    <property type="entry name" value="MICOS COMPLEX SUBUNIT MIC60"/>
    <property type="match status" value="1"/>
</dbReference>
<accession>A0A6G1GFJ9</accession>
<evidence type="ECO:0000256" key="10">
    <source>
        <dbReference type="ARBA" id="ARBA00023128"/>
    </source>
</evidence>
<dbReference type="EMBL" id="ML975149">
    <property type="protein sequence ID" value="KAF1816848.1"/>
    <property type="molecule type" value="Genomic_DNA"/>
</dbReference>
<dbReference type="Pfam" id="PF09731">
    <property type="entry name" value="Mitofilin"/>
    <property type="match status" value="2"/>
</dbReference>
<keyword evidence="16" id="KW-1185">Reference proteome</keyword>
<evidence type="ECO:0000256" key="3">
    <source>
        <dbReference type="ARBA" id="ARBA00011875"/>
    </source>
</evidence>
<reference evidence="15 17" key="1">
    <citation type="submission" date="2020-01" db="EMBL/GenBank/DDBJ databases">
        <authorList>
            <consortium name="DOE Joint Genome Institute"/>
            <person name="Haridas S."/>
            <person name="Albert R."/>
            <person name="Binder M."/>
            <person name="Bloem J."/>
            <person name="Labutti K."/>
            <person name="Salamov A."/>
            <person name="Andreopoulos B."/>
            <person name="Baker S.E."/>
            <person name="Barry K."/>
            <person name="Bills G."/>
            <person name="Bluhm B.H."/>
            <person name="Cannon C."/>
            <person name="Castanera R."/>
            <person name="Culley D.E."/>
            <person name="Daum C."/>
            <person name="Ezra D."/>
            <person name="Gonzalez J.B."/>
            <person name="Henrissat B."/>
            <person name="Kuo A."/>
            <person name="Liang C."/>
            <person name="Lipzen A."/>
            <person name="Lutzoni F."/>
            <person name="Magnuson J."/>
            <person name="Mondo S."/>
            <person name="Nolan M."/>
            <person name="Ohm R."/>
            <person name="Pangilinan J."/>
            <person name="Park H.-J."/>
            <person name="Ramirez L."/>
            <person name="Alfaro M."/>
            <person name="Sun H."/>
            <person name="Tritt A."/>
            <person name="Yoshinaga Y."/>
            <person name="Zwiers L.-H."/>
            <person name="Turgeon B.G."/>
            <person name="Goodwin S.B."/>
            <person name="Spatafora J.W."/>
            <person name="Crous P.W."/>
            <person name="Grigoriev I.V."/>
        </authorList>
    </citation>
    <scope>NUCLEOTIDE SEQUENCE</scope>
    <source>
        <strain evidence="15 17">CBS 781.70</strain>
    </source>
</reference>
<evidence type="ECO:0000256" key="2">
    <source>
        <dbReference type="ARBA" id="ARBA00010877"/>
    </source>
</evidence>
<evidence type="ECO:0000313" key="17">
    <source>
        <dbReference type="RefSeq" id="XP_033538479.1"/>
    </source>
</evidence>
<comment type="subcellular location">
    <subcellularLocation>
        <location evidence="1 13">Mitochondrion inner membrane</location>
        <topology evidence="1 13">Single-pass membrane protein</topology>
    </subcellularLocation>
</comment>
<gene>
    <name evidence="15 17" type="ORF">P152DRAFT_477936</name>
</gene>
<evidence type="ECO:0000256" key="8">
    <source>
        <dbReference type="ARBA" id="ARBA00022989"/>
    </source>
</evidence>
<comment type="similarity">
    <text evidence="2 13">Belongs to the MICOS complex subunit Mic60 family.</text>
</comment>
<evidence type="ECO:0000256" key="4">
    <source>
        <dbReference type="ARBA" id="ARBA00018116"/>
    </source>
</evidence>
<keyword evidence="10 13" id="KW-0496">Mitochondrion</keyword>
<protein>
    <recommendedName>
        <fullName evidence="4 13">MICOS complex subunit MIC60</fullName>
    </recommendedName>
    <alternativeName>
        <fullName evidence="13">Mitofilin</fullName>
    </alternativeName>
</protein>
<dbReference type="AlphaFoldDB" id="A0A6G1GFJ9"/>
<feature type="region of interest" description="Disordered" evidence="14">
    <location>
        <begin position="189"/>
        <end position="280"/>
    </location>
</feature>
<keyword evidence="11 13" id="KW-0472">Membrane</keyword>